<dbReference type="RefSeq" id="XP_013906281.1">
    <property type="nucleotide sequence ID" value="XM_014050827.1"/>
</dbReference>
<dbReference type="GeneID" id="25726812"/>
<gene>
    <name evidence="8" type="ORF">MNEG_0694</name>
</gene>
<dbReference type="PROSITE" id="PS51715">
    <property type="entry name" value="G_GB1_RHD3"/>
    <property type="match status" value="1"/>
</dbReference>
<keyword evidence="9" id="KW-1185">Reference proteome</keyword>
<evidence type="ECO:0000313" key="9">
    <source>
        <dbReference type="Proteomes" id="UP000054498"/>
    </source>
</evidence>
<dbReference type="InterPro" id="IPR015894">
    <property type="entry name" value="Guanylate-bd_N"/>
</dbReference>
<evidence type="ECO:0000256" key="1">
    <source>
        <dbReference type="ARBA" id="ARBA00022741"/>
    </source>
</evidence>
<organism evidence="8 9">
    <name type="scientific">Monoraphidium neglectum</name>
    <dbReference type="NCBI Taxonomy" id="145388"/>
    <lineage>
        <taxon>Eukaryota</taxon>
        <taxon>Viridiplantae</taxon>
        <taxon>Chlorophyta</taxon>
        <taxon>core chlorophytes</taxon>
        <taxon>Chlorophyceae</taxon>
        <taxon>CS clade</taxon>
        <taxon>Sphaeropleales</taxon>
        <taxon>Selenastraceae</taxon>
        <taxon>Monoraphidium</taxon>
    </lineage>
</organism>
<evidence type="ECO:0000259" key="7">
    <source>
        <dbReference type="PROSITE" id="PS51715"/>
    </source>
</evidence>
<keyword evidence="5" id="KW-0175">Coiled coil</keyword>
<dbReference type="PANTHER" id="PTHR10751">
    <property type="entry name" value="GUANYLATE BINDING PROTEIN"/>
    <property type="match status" value="1"/>
</dbReference>
<dbReference type="InterPro" id="IPR036543">
    <property type="entry name" value="Guanylate-bd_C_sf"/>
</dbReference>
<evidence type="ECO:0000256" key="6">
    <source>
        <dbReference type="SAM" id="MobiDB-lite"/>
    </source>
</evidence>
<evidence type="ECO:0000256" key="2">
    <source>
        <dbReference type="ARBA" id="ARBA00022801"/>
    </source>
</evidence>
<keyword evidence="1" id="KW-0547">Nucleotide-binding</keyword>
<feature type="domain" description="GB1/RHD3-type G" evidence="7">
    <location>
        <begin position="57"/>
        <end position="311"/>
    </location>
</feature>
<evidence type="ECO:0000256" key="5">
    <source>
        <dbReference type="SAM" id="Coils"/>
    </source>
</evidence>
<dbReference type="GO" id="GO:0003924">
    <property type="term" value="F:GTPase activity"/>
    <property type="evidence" value="ECO:0007669"/>
    <property type="project" value="InterPro"/>
</dbReference>
<dbReference type="InterPro" id="IPR027417">
    <property type="entry name" value="P-loop_NTPase"/>
</dbReference>
<dbReference type="Proteomes" id="UP000054498">
    <property type="component" value="Unassembled WGS sequence"/>
</dbReference>
<proteinExistence type="inferred from homology"/>
<dbReference type="Pfam" id="PF02841">
    <property type="entry name" value="GBP_C"/>
    <property type="match status" value="1"/>
</dbReference>
<accession>A0A0D2N4P3</accession>
<evidence type="ECO:0000256" key="4">
    <source>
        <dbReference type="PROSITE-ProRule" id="PRU01052"/>
    </source>
</evidence>
<reference evidence="8 9" key="1">
    <citation type="journal article" date="2013" name="BMC Genomics">
        <title>Reconstruction of the lipid metabolism for the microalga Monoraphidium neglectum from its genome sequence reveals characteristics suitable for biofuel production.</title>
        <authorList>
            <person name="Bogen C."/>
            <person name="Al-Dilaimi A."/>
            <person name="Albersmeier A."/>
            <person name="Wichmann J."/>
            <person name="Grundmann M."/>
            <person name="Rupp O."/>
            <person name="Lauersen K.J."/>
            <person name="Blifernez-Klassen O."/>
            <person name="Kalinowski J."/>
            <person name="Goesmann A."/>
            <person name="Mussgnug J.H."/>
            <person name="Kruse O."/>
        </authorList>
    </citation>
    <scope>NUCLEOTIDE SEQUENCE [LARGE SCALE GENOMIC DNA]</scope>
    <source>
        <strain evidence="8 9">SAG 48.87</strain>
    </source>
</reference>
<evidence type="ECO:0000313" key="8">
    <source>
        <dbReference type="EMBL" id="KIZ07262.1"/>
    </source>
</evidence>
<keyword evidence="2" id="KW-0378">Hydrolase</keyword>
<dbReference type="EMBL" id="KK100278">
    <property type="protein sequence ID" value="KIZ07262.1"/>
    <property type="molecule type" value="Genomic_DNA"/>
</dbReference>
<protein>
    <submittedName>
        <fullName evidence="8">Guanylate-binding protein 6</fullName>
    </submittedName>
</protein>
<dbReference type="SUPFAM" id="SSF52540">
    <property type="entry name" value="P-loop containing nucleoside triphosphate hydrolases"/>
    <property type="match status" value="1"/>
</dbReference>
<dbReference type="Pfam" id="PF02263">
    <property type="entry name" value="GBP"/>
    <property type="match status" value="1"/>
</dbReference>
<evidence type="ECO:0000256" key="3">
    <source>
        <dbReference type="ARBA" id="ARBA00023134"/>
    </source>
</evidence>
<dbReference type="SUPFAM" id="SSF48340">
    <property type="entry name" value="Interferon-induced guanylate-binding protein 1 (GBP1), C-terminal domain"/>
    <property type="match status" value="1"/>
</dbReference>
<dbReference type="GO" id="GO:0005525">
    <property type="term" value="F:GTP binding"/>
    <property type="evidence" value="ECO:0007669"/>
    <property type="project" value="UniProtKB-KW"/>
</dbReference>
<comment type="similarity">
    <text evidence="4">Belongs to the TRAFAC class dynamin-like GTPase superfamily. GB1/RHD3 GTPase family.</text>
</comment>
<dbReference type="OrthoDB" id="2135133at2759"/>
<keyword evidence="3" id="KW-0342">GTP-binding</keyword>
<feature type="coiled-coil region" evidence="5">
    <location>
        <begin position="534"/>
        <end position="693"/>
    </location>
</feature>
<name>A0A0D2N4P3_9CHLO</name>
<dbReference type="Gene3D" id="3.40.50.300">
    <property type="entry name" value="P-loop containing nucleotide triphosphate hydrolases"/>
    <property type="match status" value="1"/>
</dbReference>
<feature type="compositionally biased region" description="Low complexity" evidence="6">
    <location>
        <begin position="726"/>
        <end position="760"/>
    </location>
</feature>
<feature type="region of interest" description="Disordered" evidence="6">
    <location>
        <begin position="722"/>
        <end position="760"/>
    </location>
</feature>
<dbReference type="KEGG" id="mng:MNEG_0694"/>
<sequence>MSWFGRSASTAAAAPASKALPPVKVPQGKPVLLIGFNEASRTWEVNPDAVKLLERVPGPLCTVAVCGRARQGKSFLLNTMLGRLTGQELPKGFEVSPTQHSCTRGLWMWSVPIPSTDANGRPCNVLLVDCEGVDAVDQGQKHSAQVFSLAVLLSSVFVYNQLGAIDAVALERLAMVCELAKRIKERSATSGRGGGQADFHPAFVWLLRDFQLQLAGAGGSRGGKGGISAGQYLEEVLADVRGGGGADEDNRNQMRATIRAVFPDRDAHTLLRPMLLEEDLNRLDKITFSQLRPEFQKGVGDLMVLLHSKEQPLQFAGTMVSGRVYAQLAGAYVTALNEGAVPQLVTAWQGVARAETQRAYDAALASFAGGFREEGVADEAELLDSYQAALSGAVKLFKESALGDPQLVGEHEERLRKVADGRFSAARTKLRAASEAAAEALLSAERAKLRSMMEGAGASLDAIEAELQRFLAEYDRAVQGPWKYRRASEFLVNTAIGGIKGVVGRIIGERDGALRKVAEGEAHIAQLRVEAGRAAEAEGRASGLARDLAAAREQLARAEGQVASKGGALGEAQAEVARLSAQVSQLEEAGRRLQADLAAARNEGSRAAAALGAAQRAGAEAAALREQLAAAQAVGDKAKLEAVAAEGRAASLEARLSAAEAAGRDAGALRAQLAEVEAAAVGARDAAARAERALDEERAVASSKLKEVTDLTAQLLREREAHTATREALAAAQQQQQFASTPAGARPSSPFSESPGPSPAVVAGDVARARAALPADVSSLTLAELKGWVTEHMLEDEEFMGLAAKSKTRKADWVAYVKRRAGLPA</sequence>
<dbReference type="InterPro" id="IPR003191">
    <property type="entry name" value="Guanylate-bd/ATL_C"/>
</dbReference>
<dbReference type="AlphaFoldDB" id="A0A0D2N4P3"/>
<dbReference type="InterPro" id="IPR030386">
    <property type="entry name" value="G_GB1_RHD3_dom"/>
</dbReference>
<dbReference type="Gene3D" id="1.20.1000.10">
    <property type="entry name" value="Guanylate-binding protein, C-terminal domain"/>
    <property type="match status" value="1"/>
</dbReference>